<evidence type="ECO:0000313" key="1">
    <source>
        <dbReference type="EMBL" id="MYN47591.1"/>
    </source>
</evidence>
<comment type="caution">
    <text evidence="1">The sequence shown here is derived from an EMBL/GenBank/DDBJ whole genome shotgun (WGS) entry which is preliminary data.</text>
</comment>
<proteinExistence type="predicted"/>
<reference evidence="1" key="1">
    <citation type="submission" date="2019-12" db="EMBL/GenBank/DDBJ databases">
        <title>Novel species isolated from a subtropical stream in China.</title>
        <authorList>
            <person name="Lu H."/>
        </authorList>
    </citation>
    <scope>NUCLEOTIDE SEQUENCE [LARGE SCALE GENOMIC DNA]</scope>
    <source>
        <strain evidence="1">FT93W</strain>
    </source>
</reference>
<name>A0A845I5W1_9BURK</name>
<dbReference type="Pfam" id="PF21205">
    <property type="entry name" value="Rep3_C"/>
    <property type="match status" value="1"/>
</dbReference>
<organism evidence="1 2">
    <name type="scientific">Duganella fentianensis</name>
    <dbReference type="NCBI Taxonomy" id="2692177"/>
    <lineage>
        <taxon>Bacteria</taxon>
        <taxon>Pseudomonadati</taxon>
        <taxon>Pseudomonadota</taxon>
        <taxon>Betaproteobacteria</taxon>
        <taxon>Burkholderiales</taxon>
        <taxon>Oxalobacteraceae</taxon>
        <taxon>Telluria group</taxon>
        <taxon>Duganella</taxon>
    </lineage>
</organism>
<dbReference type="InterPro" id="IPR036390">
    <property type="entry name" value="WH_DNA-bd_sf"/>
</dbReference>
<sequence length="467" mass="52857">MNLTNKTKDRTVNDDRQLALMLFDSLSQQSKSITSAPTSLGYRRNNALVQIVDLSLAGRRLLDVAYFIVATESEVKKTYSIELGLFKWLLGTTSDNRAHIKRLIREAQMAAIELNGTEIQSDNTYPWGSIPLMGTARISNGRFIFDLAEELQLVIRDPRATHFLALRYVFKSVYTKILYDRLQPYMQEGATPWFGLETLRIWLECNKKTYELFKHFRSRVLDVAIAEIHEVTGLEITMVTQNVPGSKKVNEVRFVWDENNRADEQKAALVILKTLYETLRNEIGLSHADIDEIIKDRARYSDEVIQQAIDYTRHAAAAGKIKIRVSGYFMKALREGYIIGTLDQDLRQRKAITAADSLAGANAKEVREKSADREFTAKQKRDADAGWEAFEAMSADDQNKLARAFANLSTSALFATRLGIETHELIDHLQEPIVHQSFGAFVTLQLQQQKKAAKMNKGPGLFAADNS</sequence>
<evidence type="ECO:0000313" key="2">
    <source>
        <dbReference type="Proteomes" id="UP000444316"/>
    </source>
</evidence>
<dbReference type="AlphaFoldDB" id="A0A845I5W1"/>
<keyword evidence="2" id="KW-1185">Reference proteome</keyword>
<dbReference type="Proteomes" id="UP000444316">
    <property type="component" value="Unassembled WGS sequence"/>
</dbReference>
<dbReference type="Gene3D" id="1.10.10.10">
    <property type="entry name" value="Winged helix-like DNA-binding domain superfamily/Winged helix DNA-binding domain"/>
    <property type="match status" value="1"/>
</dbReference>
<accession>A0A845I5W1</accession>
<gene>
    <name evidence="1" type="ORF">GTP23_21330</name>
</gene>
<protein>
    <submittedName>
        <fullName evidence="1">RepB family plasmid replication initiator protein</fullName>
    </submittedName>
</protein>
<dbReference type="EMBL" id="WWCL01000006">
    <property type="protein sequence ID" value="MYN47591.1"/>
    <property type="molecule type" value="Genomic_DNA"/>
</dbReference>
<dbReference type="InterPro" id="IPR036388">
    <property type="entry name" value="WH-like_DNA-bd_sf"/>
</dbReference>
<dbReference type="SUPFAM" id="SSF46785">
    <property type="entry name" value="Winged helix' DNA-binding domain"/>
    <property type="match status" value="1"/>
</dbReference>